<dbReference type="CDD" id="cd07823">
    <property type="entry name" value="SRPBCC_5"/>
    <property type="match status" value="1"/>
</dbReference>
<dbReference type="GO" id="GO:0046872">
    <property type="term" value="F:metal ion binding"/>
    <property type="evidence" value="ECO:0007669"/>
    <property type="project" value="UniProtKB-KW"/>
</dbReference>
<accession>N6VXS9</accession>
<dbReference type="SUPFAM" id="SSF55961">
    <property type="entry name" value="Bet v1-like"/>
    <property type="match status" value="1"/>
</dbReference>
<dbReference type="eggNOG" id="COG3427">
    <property type="taxonomic scope" value="Bacteria"/>
</dbReference>
<dbReference type="InterPro" id="IPR036884">
    <property type="entry name" value="2Fe-2S-bd_dom_sf"/>
</dbReference>
<dbReference type="OrthoDB" id="9775084at2"/>
<evidence type="ECO:0000256" key="3">
    <source>
        <dbReference type="ARBA" id="ARBA00023002"/>
    </source>
</evidence>
<feature type="domain" description="2Fe-2S ferredoxin-type" evidence="7">
    <location>
        <begin position="2"/>
        <end position="78"/>
    </location>
</feature>
<dbReference type="Gene3D" id="3.30.530.20">
    <property type="match status" value="1"/>
</dbReference>
<dbReference type="AlphaFoldDB" id="N6VXS9"/>
<evidence type="ECO:0000256" key="4">
    <source>
        <dbReference type="ARBA" id="ARBA00023004"/>
    </source>
</evidence>
<dbReference type="PROSITE" id="PS51085">
    <property type="entry name" value="2FE2S_FER_2"/>
    <property type="match status" value="1"/>
</dbReference>
<dbReference type="SUPFAM" id="SSF54292">
    <property type="entry name" value="2Fe-2S ferredoxin-like"/>
    <property type="match status" value="1"/>
</dbReference>
<proteinExistence type="predicted"/>
<dbReference type="PATRIC" id="fig|626887.3.peg.1395"/>
<reference evidence="8 9" key="1">
    <citation type="journal article" date="2013" name="Genome Announc.">
        <title>Genome Sequence of the Polycyclic Aromatic Hydrocarbon-Degrading Bacterium Strain Marinobacter nanhaiticus D15-8WT.</title>
        <authorList>
            <person name="Cui Z."/>
            <person name="Gao W."/>
            <person name="Li Q."/>
            <person name="Xu G."/>
            <person name="Zheng L."/>
        </authorList>
    </citation>
    <scope>NUCLEOTIDE SEQUENCE [LARGE SCALE GENOMIC DNA]</scope>
    <source>
        <strain evidence="8 9">D15-8W</strain>
    </source>
</reference>
<dbReference type="eggNOG" id="COG2080">
    <property type="taxonomic scope" value="Bacteria"/>
</dbReference>
<dbReference type="Pfam" id="PF06240">
    <property type="entry name" value="COXG"/>
    <property type="match status" value="1"/>
</dbReference>
<dbReference type="RefSeq" id="WP_004579381.1">
    <property type="nucleotide sequence ID" value="NZ_AP028878.1"/>
</dbReference>
<dbReference type="GO" id="GO:0051537">
    <property type="term" value="F:2 iron, 2 sulfur cluster binding"/>
    <property type="evidence" value="ECO:0007669"/>
    <property type="project" value="UniProtKB-KW"/>
</dbReference>
<dbReference type="Gene3D" id="3.10.20.30">
    <property type="match status" value="1"/>
</dbReference>
<dbReference type="STRING" id="626887.J057_07041"/>
<protein>
    <submittedName>
        <fullName evidence="8">Carbon monoxide dehydrogenase</fullName>
    </submittedName>
</protein>
<dbReference type="InterPro" id="IPR001041">
    <property type="entry name" value="2Fe-2S_ferredoxin-type"/>
</dbReference>
<evidence type="ECO:0000256" key="1">
    <source>
        <dbReference type="ARBA" id="ARBA00022714"/>
    </source>
</evidence>
<gene>
    <name evidence="8" type="ORF">J057_07041</name>
</gene>
<evidence type="ECO:0000256" key="5">
    <source>
        <dbReference type="ARBA" id="ARBA00023014"/>
    </source>
</evidence>
<dbReference type="Gene3D" id="1.10.150.120">
    <property type="entry name" value="[2Fe-2S]-binding domain"/>
    <property type="match status" value="1"/>
</dbReference>
<keyword evidence="3" id="KW-0560">Oxidoreductase</keyword>
<sequence>MNSKVVTINDRAVPLDVEPRRNLADFVREDLLLTGTHVGCEQGICGACTVVRDGRPVRSCLTWAVGCEGSNVRTIEAYDDDPVMTRLREAFSAEHALQCGFCTPGMLITAQDIVRRFAGQTIDDERIRYELSGNLCRCTGYVGIVRAIQRVLASYQDEKPEVAPVGALETLDLGDLDAIPVEEGASAAGRAATRSQVDGNGRRIESTFELPHPPAYVWTVLRDELPSVVACLPGAELTRLDDDGTLAGFFNVKLGPVAARIAGEGTATFDDDTWQGRVDGQGSDSRSNSRAKGSLSFQLEAAGDAQCQMTVAISFEMSGALAQFSRGGLVEEIVSVLIEQFQANFDRHMAGEAPLETRSLGLFQLAWMALRRWLRRIF</sequence>
<feature type="region of interest" description="Disordered" evidence="6">
    <location>
        <begin position="270"/>
        <end position="290"/>
    </location>
</feature>
<dbReference type="SUPFAM" id="SSF47741">
    <property type="entry name" value="CO dehydrogenase ISP C-domain like"/>
    <property type="match status" value="1"/>
</dbReference>
<dbReference type="Proteomes" id="UP000013165">
    <property type="component" value="Unassembled WGS sequence"/>
</dbReference>
<dbReference type="Pfam" id="PF00111">
    <property type="entry name" value="Fer2"/>
    <property type="match status" value="1"/>
</dbReference>
<dbReference type="InterPro" id="IPR051452">
    <property type="entry name" value="Diverse_Oxidoreductases"/>
</dbReference>
<dbReference type="InterPro" id="IPR012675">
    <property type="entry name" value="Beta-grasp_dom_sf"/>
</dbReference>
<evidence type="ECO:0000259" key="7">
    <source>
        <dbReference type="PROSITE" id="PS51085"/>
    </source>
</evidence>
<keyword evidence="1" id="KW-0001">2Fe-2S</keyword>
<dbReference type="HOGENOM" id="CLU_731168_0_0_6"/>
<keyword evidence="9" id="KW-1185">Reference proteome</keyword>
<keyword evidence="2" id="KW-0479">Metal-binding</keyword>
<dbReference type="PROSITE" id="PS00197">
    <property type="entry name" value="2FE2S_FER_1"/>
    <property type="match status" value="1"/>
</dbReference>
<evidence type="ECO:0000313" key="9">
    <source>
        <dbReference type="Proteomes" id="UP000013165"/>
    </source>
</evidence>
<dbReference type="EMBL" id="APLQ01000011">
    <property type="protein sequence ID" value="ENO15085.1"/>
    <property type="molecule type" value="Genomic_DNA"/>
</dbReference>
<evidence type="ECO:0000313" key="8">
    <source>
        <dbReference type="EMBL" id="ENO15085.1"/>
    </source>
</evidence>
<dbReference type="InterPro" id="IPR002888">
    <property type="entry name" value="2Fe-2S-bd"/>
</dbReference>
<dbReference type="InterPro" id="IPR036010">
    <property type="entry name" value="2Fe-2S_ferredoxin-like_sf"/>
</dbReference>
<dbReference type="InterPro" id="IPR023393">
    <property type="entry name" value="START-like_dom_sf"/>
</dbReference>
<keyword evidence="4" id="KW-0408">Iron</keyword>
<dbReference type="GO" id="GO:0016491">
    <property type="term" value="F:oxidoreductase activity"/>
    <property type="evidence" value="ECO:0007669"/>
    <property type="project" value="UniProtKB-KW"/>
</dbReference>
<name>N6VXS9_9GAMM</name>
<comment type="caution">
    <text evidence="8">The sequence shown here is derived from an EMBL/GenBank/DDBJ whole genome shotgun (WGS) entry which is preliminary data.</text>
</comment>
<dbReference type="InterPro" id="IPR010419">
    <property type="entry name" value="CO_DH_gsu"/>
</dbReference>
<dbReference type="InterPro" id="IPR006058">
    <property type="entry name" value="2Fe2S_fd_BS"/>
</dbReference>
<evidence type="ECO:0000256" key="2">
    <source>
        <dbReference type="ARBA" id="ARBA00022723"/>
    </source>
</evidence>
<dbReference type="Pfam" id="PF01799">
    <property type="entry name" value="Fer2_2"/>
    <property type="match status" value="1"/>
</dbReference>
<dbReference type="PANTHER" id="PTHR44379">
    <property type="entry name" value="OXIDOREDUCTASE WITH IRON-SULFUR SUBUNIT"/>
    <property type="match status" value="1"/>
</dbReference>
<evidence type="ECO:0000256" key="6">
    <source>
        <dbReference type="SAM" id="MobiDB-lite"/>
    </source>
</evidence>
<dbReference type="PANTHER" id="PTHR44379:SF8">
    <property type="entry name" value="XANTHINE DEHYDROGENASE IRON-SULFUR-BINDING SUBUNIT XDHC-RELATED"/>
    <property type="match status" value="1"/>
</dbReference>
<dbReference type="CDD" id="cd00207">
    <property type="entry name" value="fer2"/>
    <property type="match status" value="1"/>
</dbReference>
<organism evidence="8 9">
    <name type="scientific">Marinobacter nanhaiticus D15-8W</name>
    <dbReference type="NCBI Taxonomy" id="626887"/>
    <lineage>
        <taxon>Bacteria</taxon>
        <taxon>Pseudomonadati</taxon>
        <taxon>Pseudomonadota</taxon>
        <taxon>Gammaproteobacteria</taxon>
        <taxon>Pseudomonadales</taxon>
        <taxon>Marinobacteraceae</taxon>
        <taxon>Marinobacter</taxon>
    </lineage>
</organism>
<keyword evidence="5" id="KW-0411">Iron-sulfur</keyword>